<evidence type="ECO:0000313" key="5">
    <source>
        <dbReference type="EMBL" id="CAF9910062.1"/>
    </source>
</evidence>
<reference evidence="5" key="1">
    <citation type="submission" date="2021-03" db="EMBL/GenBank/DDBJ databases">
        <authorList>
            <person name="Tagirdzhanova G."/>
        </authorList>
    </citation>
    <scope>NUCLEOTIDE SEQUENCE</scope>
</reference>
<keyword evidence="2" id="KW-0736">Signalosome</keyword>
<dbReference type="EMBL" id="CAJPDS010000008">
    <property type="protein sequence ID" value="CAF9910062.1"/>
    <property type="molecule type" value="Genomic_DNA"/>
</dbReference>
<dbReference type="AlphaFoldDB" id="A0A8H3EQ47"/>
<comment type="caution">
    <text evidence="5">The sequence shown here is derived from an EMBL/GenBank/DDBJ whole genome shotgun (WGS) entry which is preliminary data.</text>
</comment>
<feature type="domain" description="MPN" evidence="4">
    <location>
        <begin position="21"/>
        <end position="165"/>
    </location>
</feature>
<evidence type="ECO:0000256" key="1">
    <source>
        <dbReference type="ARBA" id="ARBA00010893"/>
    </source>
</evidence>
<dbReference type="Proteomes" id="UP000664521">
    <property type="component" value="Unassembled WGS sequence"/>
</dbReference>
<keyword evidence="6" id="KW-1185">Reference proteome</keyword>
<dbReference type="PANTHER" id="PTHR10540:SF8">
    <property type="entry name" value="COP9 SIGNALOSOME COMPLEX SUBUNIT 6"/>
    <property type="match status" value="1"/>
</dbReference>
<dbReference type="InterPro" id="IPR024969">
    <property type="entry name" value="EIF3F/CSN6-like_C"/>
</dbReference>
<dbReference type="OrthoDB" id="1378at2759"/>
<dbReference type="Pfam" id="PF01398">
    <property type="entry name" value="JAB"/>
    <property type="match status" value="1"/>
</dbReference>
<sequence>MPGPYHSTLVSPKASDSGLQAHLHPLVLLNISDLIARRSLRRQEGPLVGALFGQQNGRQISLEHATECQVIQKDDGSYILHDEWFKARAQQYRDVHKAPALEVVGWFTTAPATGPESQHLAIHDQILQSYNETALLLAFHPSTVLEDASVGGKLPLTIYESVYESTSESARAAAQADADGDNKMEGDVQEGQLELKFRELPYSVETGEAEMIAVDYVARGAGNATAVEKAVKDSGKNQASQTPVGTIDAPNAGKAVEDSSILSSEDNELITSLTARANAVKMLHARIQLLRSYLQNLPPSYLTTSSPSGSSTTAAGSQHTEINHPLLRSIQALLNRLPLLAPASLESFEEQNLAQKSDVSLVSLLASLSNNIKDTRELGRKFGIVEQTKQHNKRGAGQWMVSGQLGDDSFGDAHEDERSLMASGAMNGLEAT</sequence>
<dbReference type="GO" id="GO:0008237">
    <property type="term" value="F:metallopeptidase activity"/>
    <property type="evidence" value="ECO:0007669"/>
    <property type="project" value="InterPro"/>
</dbReference>
<feature type="region of interest" description="Disordered" evidence="3">
    <location>
        <begin position="232"/>
        <end position="252"/>
    </location>
</feature>
<dbReference type="GO" id="GO:0005737">
    <property type="term" value="C:cytoplasm"/>
    <property type="evidence" value="ECO:0007669"/>
    <property type="project" value="UniProtKB-SubCell"/>
</dbReference>
<comment type="subcellular location">
    <subcellularLocation>
        <location evidence="2">Cytoplasm</location>
    </subcellularLocation>
    <subcellularLocation>
        <location evidence="2">Nucleus</location>
    </subcellularLocation>
</comment>
<dbReference type="InterPro" id="IPR033859">
    <property type="entry name" value="MPN_CSN6"/>
</dbReference>
<dbReference type="PROSITE" id="PS50249">
    <property type="entry name" value="MPN"/>
    <property type="match status" value="1"/>
</dbReference>
<accession>A0A8H3EQ47</accession>
<evidence type="ECO:0000259" key="4">
    <source>
        <dbReference type="PROSITE" id="PS50249"/>
    </source>
</evidence>
<gene>
    <name evidence="5" type="ORF">HETSPECPRED_009593</name>
</gene>
<evidence type="ECO:0000256" key="2">
    <source>
        <dbReference type="RuleBase" id="RU367006"/>
    </source>
</evidence>
<dbReference type="Gene3D" id="3.40.140.10">
    <property type="entry name" value="Cytidine Deaminase, domain 2"/>
    <property type="match status" value="1"/>
</dbReference>
<dbReference type="GO" id="GO:0000338">
    <property type="term" value="P:protein deneddylation"/>
    <property type="evidence" value="ECO:0007669"/>
    <property type="project" value="InterPro"/>
</dbReference>
<organism evidence="5 6">
    <name type="scientific">Heterodermia speciosa</name>
    <dbReference type="NCBI Taxonomy" id="116794"/>
    <lineage>
        <taxon>Eukaryota</taxon>
        <taxon>Fungi</taxon>
        <taxon>Dikarya</taxon>
        <taxon>Ascomycota</taxon>
        <taxon>Pezizomycotina</taxon>
        <taxon>Lecanoromycetes</taxon>
        <taxon>OSLEUM clade</taxon>
        <taxon>Lecanoromycetidae</taxon>
        <taxon>Caliciales</taxon>
        <taxon>Physciaceae</taxon>
        <taxon>Heterodermia</taxon>
    </lineage>
</organism>
<proteinExistence type="inferred from homology"/>
<evidence type="ECO:0000313" key="6">
    <source>
        <dbReference type="Proteomes" id="UP000664521"/>
    </source>
</evidence>
<comment type="function">
    <text evidence="2">Component of the COP9 signalosome complex (CSN), a complex involved in various cellular and developmental processes.</text>
</comment>
<keyword evidence="2" id="KW-0539">Nucleus</keyword>
<dbReference type="InterPro" id="IPR000555">
    <property type="entry name" value="JAMM/MPN+_dom"/>
</dbReference>
<dbReference type="GO" id="GO:0008180">
    <property type="term" value="C:COP9 signalosome"/>
    <property type="evidence" value="ECO:0007669"/>
    <property type="project" value="UniProtKB-UniRule"/>
</dbReference>
<evidence type="ECO:0000256" key="3">
    <source>
        <dbReference type="SAM" id="MobiDB-lite"/>
    </source>
</evidence>
<dbReference type="CDD" id="cd08063">
    <property type="entry name" value="MPN_CSN6"/>
    <property type="match status" value="1"/>
</dbReference>
<dbReference type="InterPro" id="IPR037518">
    <property type="entry name" value="MPN"/>
</dbReference>
<protein>
    <recommendedName>
        <fullName evidence="2">COP9 signalosome complex subunit 6</fullName>
    </recommendedName>
</protein>
<dbReference type="PANTHER" id="PTHR10540">
    <property type="entry name" value="EUKARYOTIC TRANSLATION INITIATION FACTOR 3 SUBUNIT F-RELATED"/>
    <property type="match status" value="1"/>
</dbReference>
<dbReference type="Pfam" id="PF13012">
    <property type="entry name" value="MitMem_reg"/>
    <property type="match status" value="1"/>
</dbReference>
<name>A0A8H3EQ47_9LECA</name>
<dbReference type="SMART" id="SM00232">
    <property type="entry name" value="JAB_MPN"/>
    <property type="match status" value="1"/>
</dbReference>
<comment type="similarity">
    <text evidence="1 2">Belongs to the peptidase M67A family. CSN6 subfamily.</text>
</comment>
<keyword evidence="2" id="KW-0963">Cytoplasm</keyword>